<dbReference type="AlphaFoldDB" id="A0A845QMR5"/>
<organism evidence="2 3">
    <name type="scientific">Anaerotruncus colihominis</name>
    <dbReference type="NCBI Taxonomy" id="169435"/>
    <lineage>
        <taxon>Bacteria</taxon>
        <taxon>Bacillati</taxon>
        <taxon>Bacillota</taxon>
        <taxon>Clostridia</taxon>
        <taxon>Eubacteriales</taxon>
        <taxon>Oscillospiraceae</taxon>
        <taxon>Anaerotruncus</taxon>
    </lineage>
</organism>
<evidence type="ECO:0000256" key="1">
    <source>
        <dbReference type="SAM" id="MobiDB-lite"/>
    </source>
</evidence>
<evidence type="ECO:0000313" key="3">
    <source>
        <dbReference type="Proteomes" id="UP000446866"/>
    </source>
</evidence>
<dbReference type="EMBL" id="QXWK01000031">
    <property type="protein sequence ID" value="NBH62704.1"/>
    <property type="molecule type" value="Genomic_DNA"/>
</dbReference>
<reference evidence="2 3" key="1">
    <citation type="submission" date="2018-08" db="EMBL/GenBank/DDBJ databases">
        <title>Murine metabolic-syndrome-specific gut microbial biobank.</title>
        <authorList>
            <person name="Liu C."/>
        </authorList>
    </citation>
    <scope>NUCLEOTIDE SEQUENCE [LARGE SCALE GENOMIC DNA]</scope>
    <source>
        <strain evidence="2 3">28</strain>
    </source>
</reference>
<keyword evidence="3" id="KW-1185">Reference proteome</keyword>
<evidence type="ECO:0000313" key="2">
    <source>
        <dbReference type="EMBL" id="NBH62704.1"/>
    </source>
</evidence>
<gene>
    <name evidence="2" type="ORF">D0435_13700</name>
</gene>
<feature type="region of interest" description="Disordered" evidence="1">
    <location>
        <begin position="32"/>
        <end position="57"/>
    </location>
</feature>
<dbReference type="GO" id="GO:0003677">
    <property type="term" value="F:DNA binding"/>
    <property type="evidence" value="ECO:0007669"/>
    <property type="project" value="UniProtKB-KW"/>
</dbReference>
<protein>
    <submittedName>
        <fullName evidence="2">DNA-binding protein</fullName>
    </submittedName>
</protein>
<name>A0A845QMR5_9FIRM</name>
<dbReference type="Proteomes" id="UP000446866">
    <property type="component" value="Unassembled WGS sequence"/>
</dbReference>
<comment type="caution">
    <text evidence="2">The sequence shown here is derived from an EMBL/GenBank/DDBJ whole genome shotgun (WGS) entry which is preliminary data.</text>
</comment>
<proteinExistence type="predicted"/>
<keyword evidence="2" id="KW-0238">DNA-binding</keyword>
<dbReference type="RefSeq" id="WP_160202990.1">
    <property type="nucleotide sequence ID" value="NZ_QXWK01000031.1"/>
</dbReference>
<accession>A0A845QMR5</accession>
<sequence>MSDSVGVKVMAEKWGYSEATIRKWCREKKITGVDQDAPGSPWRIPKDAKCPRPIKKK</sequence>